<dbReference type="PANTHER" id="PTHR12697">
    <property type="entry name" value="PBS LYASE HEAT-LIKE PROTEIN"/>
    <property type="match status" value="1"/>
</dbReference>
<dbReference type="AlphaFoldDB" id="M1V8Y9"/>
<evidence type="ECO:0000313" key="2">
    <source>
        <dbReference type="EMBL" id="BAM81069.1"/>
    </source>
</evidence>
<keyword evidence="3" id="KW-1185">Reference proteome</keyword>
<name>M1V8Y9_CYAM1</name>
<dbReference type="PANTHER" id="PTHR12697:SF5">
    <property type="entry name" value="DEOXYHYPUSINE HYDROXYLASE"/>
    <property type="match status" value="1"/>
</dbReference>
<organism evidence="2 3">
    <name type="scientific">Cyanidioschyzon merolae (strain NIES-3377 / 10D)</name>
    <name type="common">Unicellular red alga</name>
    <dbReference type="NCBI Taxonomy" id="280699"/>
    <lineage>
        <taxon>Eukaryota</taxon>
        <taxon>Rhodophyta</taxon>
        <taxon>Bangiophyceae</taxon>
        <taxon>Cyanidiales</taxon>
        <taxon>Cyanidiaceae</taxon>
        <taxon>Cyanidioschyzon</taxon>
    </lineage>
</organism>
<reference evidence="2 3" key="1">
    <citation type="journal article" date="2004" name="Nature">
        <title>Genome sequence of the ultrasmall unicellular red alga Cyanidioschyzon merolae 10D.</title>
        <authorList>
            <person name="Matsuzaki M."/>
            <person name="Misumi O."/>
            <person name="Shin-i T."/>
            <person name="Maruyama S."/>
            <person name="Takahara M."/>
            <person name="Miyagishima S."/>
            <person name="Mori T."/>
            <person name="Nishida K."/>
            <person name="Yagisawa F."/>
            <person name="Nishida K."/>
            <person name="Yoshida Y."/>
            <person name="Nishimura Y."/>
            <person name="Nakao S."/>
            <person name="Kobayashi T."/>
            <person name="Momoyama Y."/>
            <person name="Higashiyama T."/>
            <person name="Minoda A."/>
            <person name="Sano M."/>
            <person name="Nomoto H."/>
            <person name="Oishi K."/>
            <person name="Hayashi H."/>
            <person name="Ohta F."/>
            <person name="Nishizaka S."/>
            <person name="Haga S."/>
            <person name="Miura S."/>
            <person name="Morishita T."/>
            <person name="Kabeya Y."/>
            <person name="Terasawa K."/>
            <person name="Suzuki Y."/>
            <person name="Ishii Y."/>
            <person name="Asakawa S."/>
            <person name="Takano H."/>
            <person name="Ohta N."/>
            <person name="Kuroiwa H."/>
            <person name="Tanaka K."/>
            <person name="Shimizu N."/>
            <person name="Sugano S."/>
            <person name="Sato N."/>
            <person name="Nozaki H."/>
            <person name="Ogasawara N."/>
            <person name="Kohara Y."/>
            <person name="Kuroiwa T."/>
        </authorList>
    </citation>
    <scope>NUCLEOTIDE SEQUENCE [LARGE SCALE GENOMIC DNA]</scope>
    <source>
        <strain evidence="2 3">10D</strain>
    </source>
</reference>
<dbReference type="GO" id="GO:0016491">
    <property type="term" value="F:oxidoreductase activity"/>
    <property type="evidence" value="ECO:0007669"/>
    <property type="project" value="TreeGrafter"/>
</dbReference>
<gene>
    <name evidence="2" type="ORF">CYME_CMM226C</name>
</gene>
<accession>M1V8Y9</accession>
<dbReference type="GeneID" id="16994939"/>
<dbReference type="KEGG" id="cme:CYME_CMM226C"/>
<dbReference type="Gene3D" id="1.25.10.10">
    <property type="entry name" value="Leucine-rich Repeat Variant"/>
    <property type="match status" value="2"/>
</dbReference>
<feature type="region of interest" description="Disordered" evidence="1">
    <location>
        <begin position="53"/>
        <end position="79"/>
    </location>
</feature>
<dbReference type="SUPFAM" id="SSF48371">
    <property type="entry name" value="ARM repeat"/>
    <property type="match status" value="1"/>
</dbReference>
<protein>
    <submittedName>
        <fullName evidence="2">Uncharacterized protein</fullName>
    </submittedName>
</protein>
<dbReference type="OrthoDB" id="10371290at2759"/>
<proteinExistence type="predicted"/>
<dbReference type="EMBL" id="AP006495">
    <property type="protein sequence ID" value="BAM81069.1"/>
    <property type="molecule type" value="Genomic_DNA"/>
</dbReference>
<dbReference type="RefSeq" id="XP_005537105.1">
    <property type="nucleotide sequence ID" value="XM_005537048.1"/>
</dbReference>
<dbReference type="InterPro" id="IPR011989">
    <property type="entry name" value="ARM-like"/>
</dbReference>
<dbReference type="Proteomes" id="UP000007014">
    <property type="component" value="Chromosome 13"/>
</dbReference>
<dbReference type="OMA" id="PRFECAQ"/>
<dbReference type="HOGENOM" id="CLU_654469_0_0_1"/>
<dbReference type="InterPro" id="IPR016024">
    <property type="entry name" value="ARM-type_fold"/>
</dbReference>
<reference evidence="2 3" key="2">
    <citation type="journal article" date="2007" name="BMC Biol.">
        <title>A 100%-complete sequence reveals unusually simple genomic features in the hot-spring red alga Cyanidioschyzon merolae.</title>
        <authorList>
            <person name="Nozaki H."/>
            <person name="Takano H."/>
            <person name="Misumi O."/>
            <person name="Terasawa K."/>
            <person name="Matsuzaki M."/>
            <person name="Maruyama S."/>
            <person name="Nishida K."/>
            <person name="Yagisawa F."/>
            <person name="Yoshida Y."/>
            <person name="Fujiwara T."/>
            <person name="Takio S."/>
            <person name="Tamura K."/>
            <person name="Chung S.J."/>
            <person name="Nakamura S."/>
            <person name="Kuroiwa H."/>
            <person name="Tanaka K."/>
            <person name="Sato N."/>
            <person name="Kuroiwa T."/>
        </authorList>
    </citation>
    <scope>NUCLEOTIDE SEQUENCE [LARGE SCALE GENOMIC DNA]</scope>
    <source>
        <strain evidence="2 3">10D</strain>
    </source>
</reference>
<evidence type="ECO:0000313" key="3">
    <source>
        <dbReference type="Proteomes" id="UP000007014"/>
    </source>
</evidence>
<evidence type="ECO:0000256" key="1">
    <source>
        <dbReference type="SAM" id="MobiDB-lite"/>
    </source>
</evidence>
<sequence>MPTMFVPSITNFCVYDRSTSTRTTLKTNTIGYDCFCSEVRKRRGSARFTLRAQLAPGAGGSTPASGRNQPSSAGASRNWDERVELATPFGVAVRELLSLPARVATVAEQCRTEGGIPQAQSRFEKLREAIANGNMRSRLTAMQEAHFYPRSLVVPVLLQVLRSAVEHARERNRLEGTGPSAADSSRPKNLSTLVLPDRVFDEMSRSQAAFSLAILLGQGQATSEAAVEEWRQMAVEALIEVLQEDLDPAARAASAGALGHVGSRCEQFKPMLVSPLLGCFEKQSEDWIVRLSAAASLGLVRAREALLLFIEELNSHEVNSESGKSLLVQTVICALGDLAYADYSQSEMDQELLQRSVRAIERFTRSEDVLVRISVTESLGHWCRHSSKARAAVESLLLDPNENVAKTARFALDTYAKQDQ</sequence>
<dbReference type="Gramene" id="CMM226CT">
    <property type="protein sequence ID" value="CMM226CT"/>
    <property type="gene ID" value="CMM226C"/>
</dbReference>